<evidence type="ECO:0000313" key="2">
    <source>
        <dbReference type="Proteomes" id="UP000320762"/>
    </source>
</evidence>
<protein>
    <recommendedName>
        <fullName evidence="3">F-box domain-containing protein</fullName>
    </recommendedName>
</protein>
<dbReference type="EMBL" id="VDMD01000001">
    <property type="protein sequence ID" value="TRM70304.1"/>
    <property type="molecule type" value="Genomic_DNA"/>
</dbReference>
<dbReference type="OrthoDB" id="3357519at2759"/>
<organism evidence="1 2">
    <name type="scientific">Schizophyllum amplum</name>
    <dbReference type="NCBI Taxonomy" id="97359"/>
    <lineage>
        <taxon>Eukaryota</taxon>
        <taxon>Fungi</taxon>
        <taxon>Dikarya</taxon>
        <taxon>Basidiomycota</taxon>
        <taxon>Agaricomycotina</taxon>
        <taxon>Agaricomycetes</taxon>
        <taxon>Agaricomycetidae</taxon>
        <taxon>Agaricales</taxon>
        <taxon>Schizophyllaceae</taxon>
        <taxon>Schizophyllum</taxon>
    </lineage>
</organism>
<dbReference type="InterPro" id="IPR032675">
    <property type="entry name" value="LRR_dom_sf"/>
</dbReference>
<name>A0A550CZT8_9AGAR</name>
<proteinExistence type="predicted"/>
<evidence type="ECO:0000313" key="1">
    <source>
        <dbReference type="EMBL" id="TRM70304.1"/>
    </source>
</evidence>
<dbReference type="SUPFAM" id="SSF52058">
    <property type="entry name" value="L domain-like"/>
    <property type="match status" value="1"/>
</dbReference>
<reference evidence="1 2" key="1">
    <citation type="journal article" date="2019" name="New Phytol.">
        <title>Comparative genomics reveals unique wood-decay strategies and fruiting body development in the Schizophyllaceae.</title>
        <authorList>
            <person name="Almasi E."/>
            <person name="Sahu N."/>
            <person name="Krizsan K."/>
            <person name="Balint B."/>
            <person name="Kovacs G.M."/>
            <person name="Kiss B."/>
            <person name="Cseklye J."/>
            <person name="Drula E."/>
            <person name="Henrissat B."/>
            <person name="Nagy I."/>
            <person name="Chovatia M."/>
            <person name="Adam C."/>
            <person name="LaButti K."/>
            <person name="Lipzen A."/>
            <person name="Riley R."/>
            <person name="Grigoriev I.V."/>
            <person name="Nagy L.G."/>
        </authorList>
    </citation>
    <scope>NUCLEOTIDE SEQUENCE [LARGE SCALE GENOMIC DNA]</scope>
    <source>
        <strain evidence="1 2">NL-1724</strain>
    </source>
</reference>
<dbReference type="AlphaFoldDB" id="A0A550CZT8"/>
<accession>A0A550CZT8</accession>
<gene>
    <name evidence="1" type="ORF">BD626DRAFT_391427</name>
</gene>
<sequence>MELLNPAFLCLKCLHSFKSDLDDFSDLKSRARSSYVPSTPAETDKLRGRLSQVQDSISECDQEILLLEFAVRSLRQHRRANEEAETNLKALLAPIRKIPVEILTQIAPYTLPDLWFKNMIGFHPWTFTQVCHDWREVAIAMRWPWARVMIPCLDEEGDSQVEADLIELFSVYMQRSGNHPLTIQTSRNLPAWESGWENSTEPIWTEVWKHTDRLHALEVYCTDEGFPFPSNPLPMLQKLTIHGYMTGTLRVNAPNLYVLELIDTKVTEVTDVRWANLRALRVRGYDNFWGNDYELLRSCTRLEALSLTLETTEGLSRWSLPWEPIHLPALRTLEIGRAMIAICPHIDAPSLDNFLLNMPHSVNARLHDDEVPLLVSLLLPVTSLTLCNMCDYHAGLLQRIISIPRCLKRLYMRQETLRSLRAEFLHPVHRGLAAEFIKPDALAPHLADMSFVNGSRDIHWENEDIALVRGLLASRVTATADGGAVLAQLKIWTPFAEFPASCEEWTSAYGPEGRQRLEIVRCQGVEIDPLEISSLL</sequence>
<dbReference type="Gene3D" id="3.80.10.10">
    <property type="entry name" value="Ribonuclease Inhibitor"/>
    <property type="match status" value="1"/>
</dbReference>
<keyword evidence="2" id="KW-1185">Reference proteome</keyword>
<evidence type="ECO:0008006" key="3">
    <source>
        <dbReference type="Google" id="ProtNLM"/>
    </source>
</evidence>
<comment type="caution">
    <text evidence="1">The sequence shown here is derived from an EMBL/GenBank/DDBJ whole genome shotgun (WGS) entry which is preliminary data.</text>
</comment>
<dbReference type="Proteomes" id="UP000320762">
    <property type="component" value="Unassembled WGS sequence"/>
</dbReference>